<organism evidence="1 2">
    <name type="scientific">Antarcticirhabdus aurantiaca</name>
    <dbReference type="NCBI Taxonomy" id="2606717"/>
    <lineage>
        <taxon>Bacteria</taxon>
        <taxon>Pseudomonadati</taxon>
        <taxon>Pseudomonadota</taxon>
        <taxon>Alphaproteobacteria</taxon>
        <taxon>Hyphomicrobiales</taxon>
        <taxon>Aurantimonadaceae</taxon>
        <taxon>Antarcticirhabdus</taxon>
    </lineage>
</organism>
<accession>A0ACD4NS04</accession>
<sequence>MSRPPLYLLDTNVVSELGKPRPDPLVLAWIESAPAGSLAISWNTVFELQFGVEMARLAKSPRAEAYERALVDLLADTRFRILCPTPQAARMRARMHAAPDLWALVAGPASPKRSPRGEDIAIAATAISAGAVVATRNVRDFVAIARLFDLPGVLDPASGEWAVGHAPGGSDSLPVAARTARRRSRLGKGDPRAAGCFRPGAGQAWRRPDGIPRFSVGA</sequence>
<reference evidence="1" key="1">
    <citation type="submission" date="2022-11" db="EMBL/GenBank/DDBJ databases">
        <title>beta-Carotene-producing bacterium, Jeongeuplla avenae sp. nov., alleviates the salt stress of Arabidopsis seedlings.</title>
        <authorList>
            <person name="Jiang L."/>
            <person name="Lee J."/>
        </authorList>
    </citation>
    <scope>NUCLEOTIDE SEQUENCE</scope>
    <source>
        <strain evidence="1">DY_R2A_6</strain>
    </source>
</reference>
<protein>
    <submittedName>
        <fullName evidence="1">PIN domain-containing protein</fullName>
    </submittedName>
</protein>
<dbReference type="EMBL" id="CP113520">
    <property type="protein sequence ID" value="WAJ29435.1"/>
    <property type="molecule type" value="Genomic_DNA"/>
</dbReference>
<keyword evidence="2" id="KW-1185">Reference proteome</keyword>
<name>A0ACD4NS04_9HYPH</name>
<proteinExistence type="predicted"/>
<dbReference type="Proteomes" id="UP001163223">
    <property type="component" value="Chromosome"/>
</dbReference>
<gene>
    <name evidence="1" type="ORF">OXU80_04140</name>
</gene>
<evidence type="ECO:0000313" key="2">
    <source>
        <dbReference type="Proteomes" id="UP001163223"/>
    </source>
</evidence>
<evidence type="ECO:0000313" key="1">
    <source>
        <dbReference type="EMBL" id="WAJ29435.1"/>
    </source>
</evidence>